<comment type="similarity">
    <text evidence="2 11">Belongs to the protease PrsW family.</text>
</comment>
<dbReference type="GO" id="GO:0005886">
    <property type="term" value="C:plasma membrane"/>
    <property type="evidence" value="ECO:0007669"/>
    <property type="project" value="UniProtKB-SubCell"/>
</dbReference>
<evidence type="ECO:0000313" key="14">
    <source>
        <dbReference type="Proteomes" id="UP000031563"/>
    </source>
</evidence>
<comment type="subcellular location">
    <subcellularLocation>
        <location evidence="1">Cell membrane</location>
        <topology evidence="1">Multi-pass membrane protein</topology>
    </subcellularLocation>
</comment>
<dbReference type="GO" id="GO:0006508">
    <property type="term" value="P:proteolysis"/>
    <property type="evidence" value="ECO:0007669"/>
    <property type="project" value="UniProtKB-KW"/>
</dbReference>
<dbReference type="PIRSF" id="PIRSF016933">
    <property type="entry name" value="PrsW"/>
    <property type="match status" value="1"/>
</dbReference>
<evidence type="ECO:0000256" key="3">
    <source>
        <dbReference type="ARBA" id="ARBA00018997"/>
    </source>
</evidence>
<keyword evidence="9 11" id="KW-0472">Membrane</keyword>
<feature type="transmembrane region" description="Helical" evidence="12">
    <location>
        <begin position="172"/>
        <end position="191"/>
    </location>
</feature>
<evidence type="ECO:0000256" key="9">
    <source>
        <dbReference type="ARBA" id="ARBA00023136"/>
    </source>
</evidence>
<accession>A0A0F5HZX9</accession>
<keyword evidence="5 11" id="KW-0645">Protease</keyword>
<comment type="function">
    <text evidence="11">Involved in the degradation of specific anti-sigma factors.</text>
</comment>
<dbReference type="PANTHER" id="PTHR36844:SF1">
    <property type="entry name" value="PROTEASE PRSW"/>
    <property type="match status" value="1"/>
</dbReference>
<dbReference type="MEROPS" id="M82.001"/>
<feature type="transmembrane region" description="Helical" evidence="12">
    <location>
        <begin position="12"/>
        <end position="32"/>
    </location>
</feature>
<evidence type="ECO:0000256" key="5">
    <source>
        <dbReference type="ARBA" id="ARBA00022670"/>
    </source>
</evidence>
<evidence type="ECO:0000256" key="10">
    <source>
        <dbReference type="ARBA" id="ARBA00030345"/>
    </source>
</evidence>
<keyword evidence="14" id="KW-1185">Reference proteome</keyword>
<evidence type="ECO:0000256" key="12">
    <source>
        <dbReference type="SAM" id="Phobius"/>
    </source>
</evidence>
<dbReference type="Pfam" id="PF13367">
    <property type="entry name" value="PrsW-protease"/>
    <property type="match status" value="1"/>
</dbReference>
<dbReference type="EC" id="3.4.-.-" evidence="11"/>
<organism evidence="13 14">
    <name type="scientific">Bacillus thermotolerans</name>
    <name type="common">Quasibacillus thermotolerans</name>
    <dbReference type="NCBI Taxonomy" id="1221996"/>
    <lineage>
        <taxon>Bacteria</taxon>
        <taxon>Bacillati</taxon>
        <taxon>Bacillota</taxon>
        <taxon>Bacilli</taxon>
        <taxon>Bacillales</taxon>
        <taxon>Bacillaceae</taxon>
        <taxon>Bacillus</taxon>
    </lineage>
</organism>
<dbReference type="EMBL" id="JWIR02000050">
    <property type="protein sequence ID" value="KKB37949.1"/>
    <property type="molecule type" value="Genomic_DNA"/>
</dbReference>
<dbReference type="STRING" id="1221996.QY95_02726"/>
<dbReference type="InterPro" id="IPR026898">
    <property type="entry name" value="PrsW"/>
</dbReference>
<keyword evidence="8 12" id="KW-1133">Transmembrane helix</keyword>
<proteinExistence type="inferred from homology"/>
<dbReference type="AlphaFoldDB" id="A0A0F5HX32"/>
<accession>A0A0F5HX32</accession>
<evidence type="ECO:0000256" key="7">
    <source>
        <dbReference type="ARBA" id="ARBA00022801"/>
    </source>
</evidence>
<gene>
    <name evidence="13" type="ORF">QY95_02726</name>
</gene>
<name>A0A0F5HX32_BACTR</name>
<keyword evidence="7 11" id="KW-0378">Hydrolase</keyword>
<keyword evidence="4 11" id="KW-1003">Cell membrane</keyword>
<comment type="caution">
    <text evidence="13">The sequence shown here is derived from an EMBL/GenBank/DDBJ whole genome shotgun (WGS) entry which is preliminary data.</text>
</comment>
<dbReference type="GO" id="GO:0008233">
    <property type="term" value="F:peptidase activity"/>
    <property type="evidence" value="ECO:0007669"/>
    <property type="project" value="UniProtKB-KW"/>
</dbReference>
<dbReference type="Proteomes" id="UP000031563">
    <property type="component" value="Unassembled WGS sequence"/>
</dbReference>
<feature type="transmembrane region" description="Helical" evidence="12">
    <location>
        <begin position="197"/>
        <end position="214"/>
    </location>
</feature>
<protein>
    <recommendedName>
        <fullName evidence="3 11">Protease PrsW</fullName>
        <ecNumber evidence="11">3.4.-.-</ecNumber>
    </recommendedName>
    <alternativeName>
        <fullName evidence="10 11">Protease responsible for activating sigma-W</fullName>
    </alternativeName>
</protein>
<reference evidence="13" key="1">
    <citation type="submission" date="2015-02" db="EMBL/GenBank/DDBJ databases">
        <title>Genome Assembly of Bacillaceae bacterium MTCC 8252.</title>
        <authorList>
            <person name="Verma A."/>
            <person name="Khatri I."/>
            <person name="Mual P."/>
            <person name="Subramanian S."/>
            <person name="Krishnamurthi S."/>
        </authorList>
    </citation>
    <scope>NUCLEOTIDE SEQUENCE [LARGE SCALE GENOMIC DNA]</scope>
    <source>
        <strain evidence="13">MTCC 8252</strain>
    </source>
</reference>
<evidence type="ECO:0000256" key="4">
    <source>
        <dbReference type="ARBA" id="ARBA00022475"/>
    </source>
</evidence>
<dbReference type="PANTHER" id="PTHR36844">
    <property type="entry name" value="PROTEASE PRSW"/>
    <property type="match status" value="1"/>
</dbReference>
<feature type="transmembrane region" description="Helical" evidence="12">
    <location>
        <begin position="44"/>
        <end position="65"/>
    </location>
</feature>
<feature type="transmembrane region" description="Helical" evidence="12">
    <location>
        <begin position="77"/>
        <end position="98"/>
    </location>
</feature>
<evidence type="ECO:0000256" key="8">
    <source>
        <dbReference type="ARBA" id="ARBA00022989"/>
    </source>
</evidence>
<sequence length="237" mass="27699">MKKKERKEDRLMLAVFSAGIAPGLALLCYFYLRDQYETEPITTVARSFIYGALLTFPVMFMQYVAEEEVILSNMVSAFLAAGFLEEFVKWFILFYLIYQHVDFDEPYDGIVYGTSISLGFATVENILYLVAYGVEHAFMRALLPVSSHALFGVFMGFYLGKAKFSRDGKRARWLWLSLTLPFLFHGLYDYILFIEKAWIYYIIPFMLLLWWLALKKVKQAHELTDQYYNKIIRKGSS</sequence>
<evidence type="ECO:0000313" key="13">
    <source>
        <dbReference type="EMBL" id="KKB37949.1"/>
    </source>
</evidence>
<evidence type="ECO:0000256" key="2">
    <source>
        <dbReference type="ARBA" id="ARBA00009165"/>
    </source>
</evidence>
<keyword evidence="6 12" id="KW-0812">Transmembrane</keyword>
<dbReference type="NCBIfam" id="NF033739">
    <property type="entry name" value="intramemb_PrsW"/>
    <property type="match status" value="1"/>
</dbReference>
<evidence type="ECO:0000256" key="1">
    <source>
        <dbReference type="ARBA" id="ARBA00004651"/>
    </source>
</evidence>
<feature type="transmembrane region" description="Helical" evidence="12">
    <location>
        <begin position="110"/>
        <end position="131"/>
    </location>
</feature>
<evidence type="ECO:0000256" key="11">
    <source>
        <dbReference type="PIRNR" id="PIRNR016933"/>
    </source>
</evidence>
<dbReference type="InterPro" id="IPR023596">
    <property type="entry name" value="Peptidase_PrsW_arch/bac"/>
</dbReference>
<feature type="transmembrane region" description="Helical" evidence="12">
    <location>
        <begin position="137"/>
        <end position="160"/>
    </location>
</feature>
<evidence type="ECO:0000256" key="6">
    <source>
        <dbReference type="ARBA" id="ARBA00022692"/>
    </source>
</evidence>